<comment type="similarity">
    <text evidence="2">Belongs to the phosphatase 2A regulatory subunit A family.</text>
</comment>
<dbReference type="Pfam" id="PF22646">
    <property type="entry name" value="PPP2R1A-like_HEAT"/>
    <property type="match status" value="1"/>
</dbReference>
<feature type="repeat" description="HEAT" evidence="3">
    <location>
        <begin position="323"/>
        <end position="361"/>
    </location>
</feature>
<dbReference type="InterPro" id="IPR016024">
    <property type="entry name" value="ARM-type_fold"/>
</dbReference>
<evidence type="ECO:0000259" key="5">
    <source>
        <dbReference type="Pfam" id="PF22956"/>
    </source>
</evidence>
<feature type="domain" description="Phosphatase PP2A regulatory subunit A/Splicing factor 3B subunit 1-like HEAT repeat" evidence="4">
    <location>
        <begin position="278"/>
        <end position="354"/>
    </location>
</feature>
<dbReference type="Proteomes" id="UP000567179">
    <property type="component" value="Unassembled WGS sequence"/>
</dbReference>
<dbReference type="SUPFAM" id="SSF48371">
    <property type="entry name" value="ARM repeat"/>
    <property type="match status" value="1"/>
</dbReference>
<reference evidence="6 7" key="1">
    <citation type="journal article" date="2020" name="ISME J.">
        <title>Uncovering the hidden diversity of litter-decomposition mechanisms in mushroom-forming fungi.</title>
        <authorList>
            <person name="Floudas D."/>
            <person name="Bentzer J."/>
            <person name="Ahren D."/>
            <person name="Johansson T."/>
            <person name="Persson P."/>
            <person name="Tunlid A."/>
        </authorList>
    </citation>
    <scope>NUCLEOTIDE SEQUENCE [LARGE SCALE GENOMIC DNA]</scope>
    <source>
        <strain evidence="6 7">CBS 101986</strain>
    </source>
</reference>
<evidence type="ECO:0000256" key="3">
    <source>
        <dbReference type="PROSITE-ProRule" id="PRU00103"/>
    </source>
</evidence>
<dbReference type="OrthoDB" id="340346at2759"/>
<protein>
    <recommendedName>
        <fullName evidence="8">TOG domain-containing protein</fullName>
    </recommendedName>
</protein>
<feature type="repeat" description="HEAT" evidence="3">
    <location>
        <begin position="401"/>
        <end position="439"/>
    </location>
</feature>
<dbReference type="GO" id="GO:0005634">
    <property type="term" value="C:nucleus"/>
    <property type="evidence" value="ECO:0007669"/>
    <property type="project" value="UniProtKB-ARBA"/>
</dbReference>
<name>A0A8H5EUQ7_9AGAR</name>
<dbReference type="EMBL" id="JAACJJ010000056">
    <property type="protein sequence ID" value="KAF5313109.1"/>
    <property type="molecule type" value="Genomic_DNA"/>
</dbReference>
<feature type="repeat" description="HEAT" evidence="3">
    <location>
        <begin position="245"/>
        <end position="283"/>
    </location>
</feature>
<dbReference type="InterPro" id="IPR011989">
    <property type="entry name" value="ARM-like"/>
</dbReference>
<feature type="repeat" description="HEAT" evidence="3">
    <location>
        <begin position="362"/>
        <end position="400"/>
    </location>
</feature>
<gene>
    <name evidence="6" type="ORF">D9619_003183</name>
</gene>
<dbReference type="InterPro" id="IPR055231">
    <property type="entry name" value="2AA_helical"/>
</dbReference>
<dbReference type="PROSITE" id="PS50077">
    <property type="entry name" value="HEAT_REPEAT"/>
    <property type="match status" value="7"/>
</dbReference>
<evidence type="ECO:0000313" key="7">
    <source>
        <dbReference type="Proteomes" id="UP000567179"/>
    </source>
</evidence>
<evidence type="ECO:0000256" key="1">
    <source>
        <dbReference type="ARBA" id="ARBA00022737"/>
    </source>
</evidence>
<keyword evidence="1" id="KW-0677">Repeat</keyword>
<dbReference type="Gene3D" id="1.25.10.10">
    <property type="entry name" value="Leucine-rich Repeat Variant"/>
    <property type="match status" value="1"/>
</dbReference>
<dbReference type="GO" id="GO:0019888">
    <property type="term" value="F:protein phosphatase regulator activity"/>
    <property type="evidence" value="ECO:0007669"/>
    <property type="project" value="TreeGrafter"/>
</dbReference>
<dbReference type="GO" id="GO:0005829">
    <property type="term" value="C:cytosol"/>
    <property type="evidence" value="ECO:0007669"/>
    <property type="project" value="TreeGrafter"/>
</dbReference>
<dbReference type="PANTHER" id="PTHR10648">
    <property type="entry name" value="SERINE/THREONINE-PROTEIN PHOSPHATASE PP2A 65 KDA REGULATORY SUBUNIT"/>
    <property type="match status" value="1"/>
</dbReference>
<dbReference type="FunFam" id="1.25.10.10:FF:000062">
    <property type="entry name" value="Serine/threonine-protein phosphatase 2A regulatory subunit A alpha isoform"/>
    <property type="match status" value="1"/>
</dbReference>
<evidence type="ECO:0000259" key="4">
    <source>
        <dbReference type="Pfam" id="PF22646"/>
    </source>
</evidence>
<feature type="repeat" description="HEAT" evidence="3">
    <location>
        <begin position="90"/>
        <end position="128"/>
    </location>
</feature>
<dbReference type="InterPro" id="IPR051023">
    <property type="entry name" value="PP2A_Regulatory_Subunit_A"/>
</dbReference>
<sequence>MEGGFPVEDIAPIAILMDELRSEDVQLRLNAIHSIPTIALALGPDRARDELVPFLQDSVDDEDEVLLALAEELGKHFEEYIGGSDHAHLILGPLENLSAVEETLVREKAAESITKVAAVLSQSQIEQYYIPLLKRLSRGEWFTSRTSSAALYPAVYDKVSPAIQDELRKGFTALGSDDTPMVRRAAAKWLGPLLEHFAQPHILTDGLPIYRKLQQDEQDSVRLLTVEDLIVIAKRLSPAEIKEQLLRQIRQSIGDKSWRVRYMAANHFNELSEALGVELVREELIGQYVQLLKDNEAEVRSAAATQIPGFAKLLDKEVILARIVPCVRDLSQDASQHVRAALANQISGLAPLLGKDATIEHLLPLFLHLLKDDFPEVRLNIISKLEVVNTVIGIELLSESLLPAIVELAEDKSWRVRQAIIEYIPLLANQLGKPFFDEQLGNLCMSWLGDTVYSIREAATVNLKKLTDVFGVDWAKIAIVPKVMGMGTHPNYLFRMTTVQAITTISPSLNLAIIRSDVIGPLLELSKDPIPNIRFNVAKALEVMATSFAAVPEGPAFVQEFIIPALDRQKNDPDADVRYFASRAFQKTAASEP</sequence>
<dbReference type="AlphaFoldDB" id="A0A8H5EUQ7"/>
<feature type="repeat" description="HEAT" evidence="3">
    <location>
        <begin position="206"/>
        <end position="244"/>
    </location>
</feature>
<comment type="caution">
    <text evidence="6">The sequence shown here is derived from an EMBL/GenBank/DDBJ whole genome shotgun (WGS) entry which is preliminary data.</text>
</comment>
<dbReference type="GO" id="GO:0000159">
    <property type="term" value="C:protein phosphatase type 2A complex"/>
    <property type="evidence" value="ECO:0007669"/>
    <property type="project" value="TreeGrafter"/>
</dbReference>
<proteinExistence type="inferred from homology"/>
<organism evidence="6 7">
    <name type="scientific">Psilocybe cf. subviscida</name>
    <dbReference type="NCBI Taxonomy" id="2480587"/>
    <lineage>
        <taxon>Eukaryota</taxon>
        <taxon>Fungi</taxon>
        <taxon>Dikarya</taxon>
        <taxon>Basidiomycota</taxon>
        <taxon>Agaricomycotina</taxon>
        <taxon>Agaricomycetes</taxon>
        <taxon>Agaricomycetidae</taxon>
        <taxon>Agaricales</taxon>
        <taxon>Agaricineae</taxon>
        <taxon>Strophariaceae</taxon>
        <taxon>Psilocybe</taxon>
    </lineage>
</organism>
<feature type="domain" description="Phosphatase 2A Regulatory Subunit A helical" evidence="5">
    <location>
        <begin position="365"/>
        <end position="517"/>
    </location>
</feature>
<evidence type="ECO:0008006" key="8">
    <source>
        <dbReference type="Google" id="ProtNLM"/>
    </source>
</evidence>
<dbReference type="InterPro" id="IPR021133">
    <property type="entry name" value="HEAT_type_2"/>
</dbReference>
<keyword evidence="7" id="KW-1185">Reference proteome</keyword>
<dbReference type="PANTHER" id="PTHR10648:SF4">
    <property type="entry name" value="PROTEIN PHOSPHATASE 2 (FORMERLY 2A), REGULATORY SUBUNIT A, BETA ISOFORM-RELATED"/>
    <property type="match status" value="1"/>
</dbReference>
<accession>A0A8H5EUQ7</accession>
<dbReference type="InterPro" id="IPR054573">
    <property type="entry name" value="PP2A/SF3B1-like_HEAT"/>
</dbReference>
<dbReference type="Pfam" id="PF22956">
    <property type="entry name" value="VPS15-like_hel"/>
    <property type="match status" value="1"/>
</dbReference>
<evidence type="ECO:0000313" key="6">
    <source>
        <dbReference type="EMBL" id="KAF5313109.1"/>
    </source>
</evidence>
<evidence type="ECO:0000256" key="2">
    <source>
        <dbReference type="ARBA" id="ARBA00038332"/>
    </source>
</evidence>
<feature type="repeat" description="HEAT" evidence="3">
    <location>
        <begin position="284"/>
        <end position="322"/>
    </location>
</feature>